<evidence type="ECO:0000313" key="4">
    <source>
        <dbReference type="Proteomes" id="UP000320791"/>
    </source>
</evidence>
<evidence type="ECO:0000259" key="2">
    <source>
        <dbReference type="Pfam" id="PF14028"/>
    </source>
</evidence>
<dbReference type="AlphaFoldDB" id="A0A5C5ULU5"/>
<sequence length="960" mass="107738">MTYQLQATVQGIRSAAVRWEEYQRFLGEQDGLAQIRLAYENPTIRTMLAAFSPIIDANVRAVLAGELRLDSKKGRKTLRHVSTLMARAASRATPSRLVGRVGQVYETLGSKAESGDSTERLLEIVLRDELEIGCATPITVENPVGGAPSAVRWNPSVIAVGARYFVTAPRTRKEVFESVGKNDVIDRIVALAQQPILWDRLVGRLAEEFHVGEVRVVEKAVLQLVKKEFLLSTHSVGYVENCSEQGVDKRVRPWDRLDGSVRQWVVENRDAEFETRRDAWGYVGAQALDSLEKCFAYILRHRLVDTSDQGVAKHFAEMLHERYGYSRISFVDLIHPAFGVSYQDVIDEFSARRRAEVSPVFVELCAWAVGNDKRWIDLNAPEVRDIVARGDRAFDVEYSDQFESFAVPVVPQVVGATSYNEGSHNGGTVQFIVCDGVVATPSNTLTARYRLLDNSGADAAMHHGSLDSMTVGLDWMSNDRKVNAIREFKQGQECMLNVNAFATAGEEMVCQDLYLWSDGERVFLEHADGTRLNFEPASMVSIHLYPDWVRLLYLVSTANWPAMQWHWGTMERYHDFLPGIRFDNVILQRPKYRYRGEKTLEVFNAWCDKLGISIELRLGTSDRKVLVNRNTISDISTLRRLLGSGDNWVEDAGADSGIPLCTDSDGFAVHSELVVSFQCVHRERAAGNAANSHVQDNAVGGPVERPKFGDVNTYGFEQLIPAISEWCNLEIVPRGGDVNPLIALLAKLPIPFYFVRYTTQAGKTCLRLRLLREHIMRNDVRDFFGKLVWDGWVSTISEQQHRLEVERYGGSAAFAAFTELFIAESALVSWLSAKKLLEPLSAGERAFLLRRWLHASPLSYGTQIQAAEQQAERQMRRGGKQRVEIPGELPELLRPYNGQIDQYFEAISGAMGTIAPVTQDHAEPWAVAAHLFCNRLGISTDDERQVWKALAKTAPALERA</sequence>
<evidence type="ECO:0008006" key="5">
    <source>
        <dbReference type="Google" id="ProtNLM"/>
    </source>
</evidence>
<feature type="domain" description="Lantibiotic dehydratase N-terminal" evidence="1">
    <location>
        <begin position="256"/>
        <end position="592"/>
    </location>
</feature>
<evidence type="ECO:0000313" key="3">
    <source>
        <dbReference type="EMBL" id="TWT26829.1"/>
    </source>
</evidence>
<feature type="domain" description="Lantibiotic dehydratase N-terminal" evidence="1">
    <location>
        <begin position="41"/>
        <end position="233"/>
    </location>
</feature>
<dbReference type="RefSeq" id="WP_146323893.1">
    <property type="nucleotide sequence ID" value="NZ_BAABLR010000005.1"/>
</dbReference>
<dbReference type="Pfam" id="PF14028">
    <property type="entry name" value="Lant_dehydr_C"/>
    <property type="match status" value="1"/>
</dbReference>
<comment type="caution">
    <text evidence="3">The sequence shown here is derived from an EMBL/GenBank/DDBJ whole genome shotgun (WGS) entry which is preliminary data.</text>
</comment>
<dbReference type="NCBIfam" id="TIGR03891">
    <property type="entry name" value="thiopep_ocin"/>
    <property type="match status" value="1"/>
</dbReference>
<dbReference type="InterPro" id="IPR023809">
    <property type="entry name" value="Thiopep_bacteriocin_synth_dom"/>
</dbReference>
<feature type="domain" description="Thiopeptide-type bacteriocin biosynthesis" evidence="2">
    <location>
        <begin position="738"/>
        <end position="953"/>
    </location>
</feature>
<protein>
    <recommendedName>
        <fullName evidence="5">Lantibiotic dehydratase</fullName>
    </recommendedName>
</protein>
<dbReference type="OrthoDB" id="1273722at2"/>
<reference evidence="3 4" key="1">
    <citation type="submission" date="2019-08" db="EMBL/GenBank/DDBJ databases">
        <authorList>
            <person name="Lei W."/>
        </authorList>
    </citation>
    <scope>NUCLEOTIDE SEQUENCE [LARGE SCALE GENOMIC DNA]</scope>
    <source>
        <strain evidence="3 4">CCUG 58627</strain>
    </source>
</reference>
<dbReference type="InterPro" id="IPR006827">
    <property type="entry name" value="Lant_deHydtase_N"/>
</dbReference>
<accession>A0A5C5ULU5</accession>
<dbReference type="Pfam" id="PF04738">
    <property type="entry name" value="Lant_dehydr_N"/>
    <property type="match status" value="2"/>
</dbReference>
<evidence type="ECO:0000259" key="1">
    <source>
        <dbReference type="Pfam" id="PF04738"/>
    </source>
</evidence>
<dbReference type="Proteomes" id="UP000320791">
    <property type="component" value="Unassembled WGS sequence"/>
</dbReference>
<organism evidence="3 4">
    <name type="scientific">Corynebacterium canis</name>
    <dbReference type="NCBI Taxonomy" id="679663"/>
    <lineage>
        <taxon>Bacteria</taxon>
        <taxon>Bacillati</taxon>
        <taxon>Actinomycetota</taxon>
        <taxon>Actinomycetes</taxon>
        <taxon>Mycobacteriales</taxon>
        <taxon>Corynebacteriaceae</taxon>
        <taxon>Corynebacterium</taxon>
    </lineage>
</organism>
<keyword evidence="4" id="KW-1185">Reference proteome</keyword>
<dbReference type="EMBL" id="VOHM01000006">
    <property type="protein sequence ID" value="TWT26829.1"/>
    <property type="molecule type" value="Genomic_DNA"/>
</dbReference>
<name>A0A5C5ULU5_9CORY</name>
<gene>
    <name evidence="3" type="ORF">FRX94_04300</name>
</gene>
<proteinExistence type="predicted"/>